<keyword evidence="3" id="KW-1185">Reference proteome</keyword>
<protein>
    <submittedName>
        <fullName evidence="2">Antibiotic biosynthesis monooxygenase</fullName>
    </submittedName>
</protein>
<dbReference type="HOGENOM" id="CLU_131496_1_0_9"/>
<dbReference type="PROSITE" id="PS51725">
    <property type="entry name" value="ABM"/>
    <property type="match status" value="1"/>
</dbReference>
<dbReference type="Proteomes" id="UP000004756">
    <property type="component" value="Unassembled WGS sequence"/>
</dbReference>
<dbReference type="GO" id="GO:0004497">
    <property type="term" value="F:monooxygenase activity"/>
    <property type="evidence" value="ECO:0007669"/>
    <property type="project" value="UniProtKB-KW"/>
</dbReference>
<keyword evidence="2" id="KW-0560">Oxidoreductase</keyword>
<keyword evidence="2" id="KW-0503">Monooxygenase</keyword>
<evidence type="ECO:0000313" key="3">
    <source>
        <dbReference type="Proteomes" id="UP000004756"/>
    </source>
</evidence>
<feature type="domain" description="ABM" evidence="1">
    <location>
        <begin position="11"/>
        <end position="102"/>
    </location>
</feature>
<dbReference type="Pfam" id="PF03992">
    <property type="entry name" value="ABM"/>
    <property type="match status" value="1"/>
</dbReference>
<reference evidence="2 3" key="1">
    <citation type="submission" date="2009-02" db="EMBL/GenBank/DDBJ databases">
        <title>Draft genome sequence of Clostridium asparagiforme (DSM 15981).</title>
        <authorList>
            <person name="Sudarsanam P."/>
            <person name="Ley R."/>
            <person name="Guruge J."/>
            <person name="Turnbaugh P.J."/>
            <person name="Mahowald M."/>
            <person name="Liep D."/>
            <person name="Gordon J."/>
        </authorList>
    </citation>
    <scope>NUCLEOTIDE SEQUENCE [LARGE SCALE GENOMIC DNA]</scope>
    <source>
        <strain evidence="2 3">DSM 15981</strain>
    </source>
</reference>
<dbReference type="InterPro" id="IPR011008">
    <property type="entry name" value="Dimeric_a/b-barrel"/>
</dbReference>
<accession>C0D531</accession>
<evidence type="ECO:0000313" key="2">
    <source>
        <dbReference type="EMBL" id="EEG53553.1"/>
    </source>
</evidence>
<comment type="caution">
    <text evidence="2">The sequence shown here is derived from an EMBL/GenBank/DDBJ whole genome shotgun (WGS) entry which is preliminary data.</text>
</comment>
<proteinExistence type="predicted"/>
<dbReference type="SUPFAM" id="SSF54909">
    <property type="entry name" value="Dimeric alpha+beta barrel"/>
    <property type="match status" value="1"/>
</dbReference>
<gene>
    <name evidence="2" type="ORF">CLOSTASPAR_04377</name>
</gene>
<dbReference type="EMBL" id="ACCJ01000359">
    <property type="protein sequence ID" value="EEG53553.1"/>
    <property type="molecule type" value="Genomic_DNA"/>
</dbReference>
<organism evidence="2 3">
    <name type="scientific">[Clostridium] asparagiforme DSM 15981</name>
    <dbReference type="NCBI Taxonomy" id="518636"/>
    <lineage>
        <taxon>Bacteria</taxon>
        <taxon>Bacillati</taxon>
        <taxon>Bacillota</taxon>
        <taxon>Clostridia</taxon>
        <taxon>Lachnospirales</taxon>
        <taxon>Lachnospiraceae</taxon>
        <taxon>Enterocloster</taxon>
    </lineage>
</organism>
<dbReference type="InterPro" id="IPR007138">
    <property type="entry name" value="ABM_dom"/>
</dbReference>
<name>C0D531_9FIRM</name>
<dbReference type="Gene3D" id="3.30.70.100">
    <property type="match status" value="1"/>
</dbReference>
<sequence>MKLRKEIRMAITINLYYTGTNGNARRFAEEMVQSGIVHDIRSEAGNLRYEYFFPMEDKETVLLIDSWTNQQALDLHHASSMMKRITQLREKYDLHMKVERYLSDNVSNQETDKTFIRE</sequence>
<evidence type="ECO:0000259" key="1">
    <source>
        <dbReference type="PROSITE" id="PS51725"/>
    </source>
</evidence>
<dbReference type="AlphaFoldDB" id="C0D531"/>